<evidence type="ECO:0000256" key="5">
    <source>
        <dbReference type="ARBA" id="ARBA00022692"/>
    </source>
</evidence>
<dbReference type="PANTHER" id="PTHR30472">
    <property type="entry name" value="FERRIC ENTEROBACTIN TRANSPORT SYSTEM PERMEASE PROTEIN"/>
    <property type="match status" value="1"/>
</dbReference>
<protein>
    <submittedName>
        <fullName evidence="9">ABC-type transporter, integral membrane subunit</fullName>
    </submittedName>
</protein>
<feature type="transmembrane region" description="Helical" evidence="8">
    <location>
        <begin position="157"/>
        <end position="179"/>
    </location>
</feature>
<name>F2K338_MARM1</name>
<feature type="transmembrane region" description="Helical" evidence="8">
    <location>
        <begin position="64"/>
        <end position="84"/>
    </location>
</feature>
<dbReference type="AlphaFoldDB" id="F2K338"/>
<keyword evidence="7 8" id="KW-0472">Membrane</keyword>
<evidence type="ECO:0000256" key="7">
    <source>
        <dbReference type="ARBA" id="ARBA00023136"/>
    </source>
</evidence>
<feature type="transmembrane region" description="Helical" evidence="8">
    <location>
        <begin position="247"/>
        <end position="276"/>
    </location>
</feature>
<dbReference type="RefSeq" id="WP_013659996.1">
    <property type="nucleotide sequence ID" value="NC_015276.1"/>
</dbReference>
<dbReference type="OrthoDB" id="9055647at2"/>
<dbReference type="InterPro" id="IPR000522">
    <property type="entry name" value="ABC_transptr_permease_BtuC"/>
</dbReference>
<feature type="transmembrane region" description="Helical" evidence="8">
    <location>
        <begin position="96"/>
        <end position="119"/>
    </location>
</feature>
<dbReference type="Pfam" id="PF01032">
    <property type="entry name" value="FecCD"/>
    <property type="match status" value="1"/>
</dbReference>
<dbReference type="GO" id="GO:0022857">
    <property type="term" value="F:transmembrane transporter activity"/>
    <property type="evidence" value="ECO:0007669"/>
    <property type="project" value="InterPro"/>
</dbReference>
<comment type="subcellular location">
    <subcellularLocation>
        <location evidence="1">Cell membrane</location>
        <topology evidence="1">Multi-pass membrane protein</topology>
    </subcellularLocation>
</comment>
<dbReference type="SUPFAM" id="SSF81345">
    <property type="entry name" value="ABC transporter involved in vitamin B12 uptake, BtuC"/>
    <property type="match status" value="1"/>
</dbReference>
<evidence type="ECO:0000256" key="8">
    <source>
        <dbReference type="SAM" id="Phobius"/>
    </source>
</evidence>
<evidence type="ECO:0000256" key="1">
    <source>
        <dbReference type="ARBA" id="ARBA00004651"/>
    </source>
</evidence>
<dbReference type="InterPro" id="IPR037294">
    <property type="entry name" value="ABC_BtuC-like"/>
</dbReference>
<dbReference type="PANTHER" id="PTHR30472:SF25">
    <property type="entry name" value="ABC TRANSPORTER PERMEASE PROTEIN MJ0876-RELATED"/>
    <property type="match status" value="1"/>
</dbReference>
<keyword evidence="6 8" id="KW-1133">Transmembrane helix</keyword>
<feature type="transmembrane region" description="Helical" evidence="8">
    <location>
        <begin position="288"/>
        <end position="307"/>
    </location>
</feature>
<sequence length="345" mass="36904" precursor="true">MTTNRPYFWLMILIFALAIAMTLSMMIGPVPISLAQFGLWLSQDERLPTHIELVLGEIRLTRTLLAALVGASLSMSGAAIQGVFRNPLADPGLIGVSSGAAFFAVAIIVMGDTVLAYMFEPLRLFALPLAAFLGGVSVTWIIYMIGSFSSGNRTSTMILAGIAIQSLCLAGIGLFTYLADDAELRTLTFWTLGSFSGTQWSSIHMALPWILVGIVALPLLGKWLNVLLLGENVAGHLGVPISLIRKLIFVLAAMCVGASVAVSGVIGFFGLVVPHLVRLSFGPDHRWLLPYSGLFGAALMLIADLIARTVAAPAELPVGIITALMGGPFFLWLIIRFNRGKLSFD</sequence>
<feature type="transmembrane region" description="Helical" evidence="8">
    <location>
        <begin position="199"/>
        <end position="220"/>
    </location>
</feature>
<reference evidence="9 10" key="1">
    <citation type="journal article" date="2012" name="Stand. Genomic Sci.">
        <title>Complete genome sequence of the melanogenic marine bacterium Marinomonas mediterranea type strain (MMB-1(T)).</title>
        <authorList>
            <person name="Lucas-Elio P."/>
            <person name="Goodwin L."/>
            <person name="Woyke T."/>
            <person name="Pitluck S."/>
            <person name="Nolan M."/>
            <person name="Kyrpides N.C."/>
            <person name="Detter J.C."/>
            <person name="Copeland A."/>
            <person name="Teshima H."/>
            <person name="Bruce D."/>
            <person name="Detter C."/>
            <person name="Tapia R."/>
            <person name="Han S."/>
            <person name="Land M.L."/>
            <person name="Ivanova N."/>
            <person name="Mikhailova N."/>
            <person name="Johnston A.W."/>
            <person name="Sanchez-Amat A."/>
        </authorList>
    </citation>
    <scope>NUCLEOTIDE SEQUENCE [LARGE SCALE GENOMIC DNA]</scope>
    <source>
        <strain evidence="10">ATCC 700492 / JCM 21426 / NBRC 103028 / MMB-1</strain>
    </source>
</reference>
<evidence type="ECO:0000256" key="4">
    <source>
        <dbReference type="ARBA" id="ARBA00022475"/>
    </source>
</evidence>
<dbReference type="GO" id="GO:0033214">
    <property type="term" value="P:siderophore-iron import into cell"/>
    <property type="evidence" value="ECO:0007669"/>
    <property type="project" value="TreeGrafter"/>
</dbReference>
<proteinExistence type="inferred from homology"/>
<keyword evidence="10" id="KW-1185">Reference proteome</keyword>
<feature type="transmembrane region" description="Helical" evidence="8">
    <location>
        <begin position="7"/>
        <end position="32"/>
    </location>
</feature>
<dbReference type="EMBL" id="CP002583">
    <property type="protein sequence ID" value="ADZ90091.1"/>
    <property type="molecule type" value="Genomic_DNA"/>
</dbReference>
<dbReference type="PATRIC" id="fig|717774.3.peg.840"/>
<accession>F2K338</accession>
<gene>
    <name evidence="9" type="ordered locus">Marme_0808</name>
</gene>
<dbReference type="CDD" id="cd06550">
    <property type="entry name" value="TM_ABC_iron-siderophores_like"/>
    <property type="match status" value="1"/>
</dbReference>
<feature type="transmembrane region" description="Helical" evidence="8">
    <location>
        <begin position="125"/>
        <end position="145"/>
    </location>
</feature>
<keyword evidence="4" id="KW-1003">Cell membrane</keyword>
<dbReference type="eggNOG" id="COG0609">
    <property type="taxonomic scope" value="Bacteria"/>
</dbReference>
<dbReference type="FunFam" id="1.10.3470.10:FF:000001">
    <property type="entry name" value="Vitamin B12 ABC transporter permease BtuC"/>
    <property type="match status" value="1"/>
</dbReference>
<evidence type="ECO:0000313" key="10">
    <source>
        <dbReference type="Proteomes" id="UP000001062"/>
    </source>
</evidence>
<dbReference type="KEGG" id="mme:Marme_0808"/>
<organism evidence="9 10">
    <name type="scientific">Marinomonas mediterranea (strain ATCC 700492 / JCM 21426 / NBRC 103028 / MMB-1)</name>
    <dbReference type="NCBI Taxonomy" id="717774"/>
    <lineage>
        <taxon>Bacteria</taxon>
        <taxon>Pseudomonadati</taxon>
        <taxon>Pseudomonadota</taxon>
        <taxon>Gammaproteobacteria</taxon>
        <taxon>Oceanospirillales</taxon>
        <taxon>Oceanospirillaceae</taxon>
        <taxon>Marinomonas</taxon>
    </lineage>
</organism>
<comment type="similarity">
    <text evidence="2">Belongs to the binding-protein-dependent transport system permease family. FecCD subfamily.</text>
</comment>
<evidence type="ECO:0000256" key="2">
    <source>
        <dbReference type="ARBA" id="ARBA00007935"/>
    </source>
</evidence>
<dbReference type="Gene3D" id="1.10.3470.10">
    <property type="entry name" value="ABC transporter involved in vitamin B12 uptake, BtuC"/>
    <property type="match status" value="1"/>
</dbReference>
<dbReference type="HOGENOM" id="CLU_013016_0_3_6"/>
<evidence type="ECO:0000313" key="9">
    <source>
        <dbReference type="EMBL" id="ADZ90091.1"/>
    </source>
</evidence>
<dbReference type="Proteomes" id="UP000001062">
    <property type="component" value="Chromosome"/>
</dbReference>
<dbReference type="STRING" id="717774.Marme_0808"/>
<feature type="transmembrane region" description="Helical" evidence="8">
    <location>
        <begin position="314"/>
        <end position="335"/>
    </location>
</feature>
<evidence type="ECO:0000256" key="6">
    <source>
        <dbReference type="ARBA" id="ARBA00022989"/>
    </source>
</evidence>
<keyword evidence="3" id="KW-0813">Transport</keyword>
<keyword evidence="5 8" id="KW-0812">Transmembrane</keyword>
<evidence type="ECO:0000256" key="3">
    <source>
        <dbReference type="ARBA" id="ARBA00022448"/>
    </source>
</evidence>
<dbReference type="GO" id="GO:0005886">
    <property type="term" value="C:plasma membrane"/>
    <property type="evidence" value="ECO:0007669"/>
    <property type="project" value="UniProtKB-SubCell"/>
</dbReference>